<reference evidence="1" key="1">
    <citation type="journal article" date="2009" name="Plant Mol. Biol.">
        <title>Insights into corn genes derived from large-scale cDNA sequencing.</title>
        <authorList>
            <person name="Alexandrov N.N."/>
            <person name="Brover V.V."/>
            <person name="Freidin S."/>
            <person name="Troukhan M.E."/>
            <person name="Tatarinova T.V."/>
            <person name="Zhang H."/>
            <person name="Swaller T.J."/>
            <person name="Lu Y.P."/>
            <person name="Bouck J."/>
            <person name="Flavell R.B."/>
            <person name="Feldmann K.A."/>
        </authorList>
    </citation>
    <scope>NUCLEOTIDE SEQUENCE</scope>
</reference>
<protein>
    <submittedName>
        <fullName evidence="1">Uncharacterized protein</fullName>
    </submittedName>
</protein>
<dbReference type="AlphaFoldDB" id="B6UBG6"/>
<evidence type="ECO:0000313" key="1">
    <source>
        <dbReference type="EMBL" id="ACG46699.1"/>
    </source>
</evidence>
<name>B6UBG6_MAIZE</name>
<sequence length="48" mass="5571">MLGGFLLEEEEVDDELFFVILPAIISYLSEEKRPIHTSSLRRNFCSLL</sequence>
<organism evidence="1">
    <name type="scientific">Zea mays</name>
    <name type="common">Maize</name>
    <dbReference type="NCBI Taxonomy" id="4577"/>
    <lineage>
        <taxon>Eukaryota</taxon>
        <taxon>Viridiplantae</taxon>
        <taxon>Streptophyta</taxon>
        <taxon>Embryophyta</taxon>
        <taxon>Tracheophyta</taxon>
        <taxon>Spermatophyta</taxon>
        <taxon>Magnoliopsida</taxon>
        <taxon>Liliopsida</taxon>
        <taxon>Poales</taxon>
        <taxon>Poaceae</taxon>
        <taxon>PACMAD clade</taxon>
        <taxon>Panicoideae</taxon>
        <taxon>Andropogonodae</taxon>
        <taxon>Andropogoneae</taxon>
        <taxon>Tripsacinae</taxon>
        <taxon>Zea</taxon>
    </lineage>
</organism>
<proteinExistence type="evidence at transcript level"/>
<accession>B6UBG6</accession>
<dbReference type="EMBL" id="EU974581">
    <property type="protein sequence ID" value="ACG46699.1"/>
    <property type="molecule type" value="mRNA"/>
</dbReference>